<keyword evidence="2" id="KW-1185">Reference proteome</keyword>
<reference evidence="1 2" key="1">
    <citation type="submission" date="2019-05" db="EMBL/GenBank/DDBJ databases">
        <title>Another draft genome of Portunus trituberculatus and its Hox gene families provides insights of decapod evolution.</title>
        <authorList>
            <person name="Jeong J.-H."/>
            <person name="Song I."/>
            <person name="Kim S."/>
            <person name="Choi T."/>
            <person name="Kim D."/>
            <person name="Ryu S."/>
            <person name="Kim W."/>
        </authorList>
    </citation>
    <scope>NUCLEOTIDE SEQUENCE [LARGE SCALE GENOMIC DNA]</scope>
    <source>
        <tissue evidence="1">Muscle</tissue>
    </source>
</reference>
<evidence type="ECO:0000313" key="1">
    <source>
        <dbReference type="EMBL" id="MPC19243.1"/>
    </source>
</evidence>
<dbReference type="Proteomes" id="UP000324222">
    <property type="component" value="Unassembled WGS sequence"/>
</dbReference>
<name>A0A5B7DD93_PORTR</name>
<proteinExistence type="predicted"/>
<gene>
    <name evidence="1" type="ORF">E2C01_012155</name>
</gene>
<protein>
    <submittedName>
        <fullName evidence="1">Uncharacterized protein</fullName>
    </submittedName>
</protein>
<organism evidence="1 2">
    <name type="scientific">Portunus trituberculatus</name>
    <name type="common">Swimming crab</name>
    <name type="synonym">Neptunus trituberculatus</name>
    <dbReference type="NCBI Taxonomy" id="210409"/>
    <lineage>
        <taxon>Eukaryota</taxon>
        <taxon>Metazoa</taxon>
        <taxon>Ecdysozoa</taxon>
        <taxon>Arthropoda</taxon>
        <taxon>Crustacea</taxon>
        <taxon>Multicrustacea</taxon>
        <taxon>Malacostraca</taxon>
        <taxon>Eumalacostraca</taxon>
        <taxon>Eucarida</taxon>
        <taxon>Decapoda</taxon>
        <taxon>Pleocyemata</taxon>
        <taxon>Brachyura</taxon>
        <taxon>Eubrachyura</taxon>
        <taxon>Portunoidea</taxon>
        <taxon>Portunidae</taxon>
        <taxon>Portuninae</taxon>
        <taxon>Portunus</taxon>
    </lineage>
</organism>
<dbReference type="AlphaFoldDB" id="A0A5B7DD93"/>
<accession>A0A5B7DD93</accession>
<evidence type="ECO:0000313" key="2">
    <source>
        <dbReference type="Proteomes" id="UP000324222"/>
    </source>
</evidence>
<comment type="caution">
    <text evidence="1">The sequence shown here is derived from an EMBL/GenBank/DDBJ whole genome shotgun (WGS) entry which is preliminary data.</text>
</comment>
<dbReference type="EMBL" id="VSRR010000753">
    <property type="protein sequence ID" value="MPC19243.1"/>
    <property type="molecule type" value="Genomic_DNA"/>
</dbReference>
<sequence length="105" mass="12071">MNPLGFRTVRMATVHEPTSLGLYDAEDVYAEQLEARCCHGREPSSSDAMRVVQPMLPRMLMNAYTTYDECVASKQCMTWLHVAYVRMRETNIESADQALMFLCRE</sequence>